<name>A0A7W7WHN4_9ACTN</name>
<dbReference type="InterPro" id="IPR002347">
    <property type="entry name" value="SDR_fam"/>
</dbReference>
<comment type="caution">
    <text evidence="4">The sequence shown here is derived from an EMBL/GenBank/DDBJ whole genome shotgun (WGS) entry which is preliminary data.</text>
</comment>
<organism evidence="4 5">
    <name type="scientific">Kitasatospora gansuensis</name>
    <dbReference type="NCBI Taxonomy" id="258050"/>
    <lineage>
        <taxon>Bacteria</taxon>
        <taxon>Bacillati</taxon>
        <taxon>Actinomycetota</taxon>
        <taxon>Actinomycetes</taxon>
        <taxon>Kitasatosporales</taxon>
        <taxon>Streptomycetaceae</taxon>
        <taxon>Kitasatospora</taxon>
    </lineage>
</organism>
<evidence type="ECO:0000256" key="2">
    <source>
        <dbReference type="ARBA" id="ARBA00022857"/>
    </source>
</evidence>
<comment type="similarity">
    <text evidence="1">Belongs to the short-chain dehydrogenases/reductases (SDR) family.</text>
</comment>
<protein>
    <submittedName>
        <fullName evidence="4">NAD(P)-dependent dehydrogenase (Short-subunit alcohol dehydrogenase family)</fullName>
    </submittedName>
</protein>
<dbReference type="PANTHER" id="PTHR43963:SF6">
    <property type="entry name" value="CHAIN DEHYDROGENASE FAMILY PROTEIN, PUTATIVE (AFU_ORTHOLOGUE AFUA_3G15350)-RELATED"/>
    <property type="match status" value="1"/>
</dbReference>
<dbReference type="SUPFAM" id="SSF51735">
    <property type="entry name" value="NAD(P)-binding Rossmann-fold domains"/>
    <property type="match status" value="1"/>
</dbReference>
<dbReference type="GO" id="GO:0016491">
    <property type="term" value="F:oxidoreductase activity"/>
    <property type="evidence" value="ECO:0007669"/>
    <property type="project" value="UniProtKB-KW"/>
</dbReference>
<evidence type="ECO:0000256" key="1">
    <source>
        <dbReference type="ARBA" id="ARBA00006484"/>
    </source>
</evidence>
<dbReference type="Gene3D" id="3.40.50.720">
    <property type="entry name" value="NAD(P)-binding Rossmann-like Domain"/>
    <property type="match status" value="1"/>
</dbReference>
<evidence type="ECO:0000256" key="3">
    <source>
        <dbReference type="ARBA" id="ARBA00023002"/>
    </source>
</evidence>
<dbReference type="AlphaFoldDB" id="A0A7W7WHN4"/>
<dbReference type="Pfam" id="PF00106">
    <property type="entry name" value="adh_short"/>
    <property type="match status" value="1"/>
</dbReference>
<dbReference type="PRINTS" id="PR00081">
    <property type="entry name" value="GDHRDH"/>
</dbReference>
<evidence type="ECO:0000313" key="5">
    <source>
        <dbReference type="Proteomes" id="UP000573327"/>
    </source>
</evidence>
<dbReference type="Proteomes" id="UP000573327">
    <property type="component" value="Unassembled WGS sequence"/>
</dbReference>
<dbReference type="PANTHER" id="PTHR43963">
    <property type="entry name" value="CARBONYL REDUCTASE 1-RELATED"/>
    <property type="match status" value="1"/>
</dbReference>
<evidence type="ECO:0000313" key="4">
    <source>
        <dbReference type="EMBL" id="MBB4947308.1"/>
    </source>
</evidence>
<dbReference type="RefSeq" id="WP_184915103.1">
    <property type="nucleotide sequence ID" value="NZ_JACHJR010000001.1"/>
</dbReference>
<reference evidence="4 5" key="1">
    <citation type="submission" date="2020-08" db="EMBL/GenBank/DDBJ databases">
        <title>Sequencing the genomes of 1000 actinobacteria strains.</title>
        <authorList>
            <person name="Klenk H.-P."/>
        </authorList>
    </citation>
    <scope>NUCLEOTIDE SEQUENCE [LARGE SCALE GENOMIC DNA]</scope>
    <source>
        <strain evidence="4 5">DSM 44786</strain>
    </source>
</reference>
<accession>A0A7W7WHN4</accession>
<gene>
    <name evidence="4" type="ORF">F4556_002843</name>
</gene>
<sequence length="278" mass="30133">MSSVAVVTGANQGLGLALVRGLGHRLGEGGVVYLTARDRTRGEEAVRLLESEGLRPRLALLDVRDDASVRELADRLRAEHGGVDVVISNAAARITPDRPQAEQVGEFVDTNNHGTYRMIKAFVPLLNDGARFVVVASSFGSVRNLPSKLHDRFDERKVTLEEIEQSMDEYAGLVQDGQAKIKGWPDWINVPSKVGQVASVRVLARSLEDAADRDILVAAACPGLVDTAASRPWFGDMSAALSPDQAAEDVLWLALAAPGSREGHGELVQHRRVLPYRF</sequence>
<keyword evidence="5" id="KW-1185">Reference proteome</keyword>
<keyword evidence="2" id="KW-0521">NADP</keyword>
<dbReference type="EMBL" id="JACHJR010000001">
    <property type="protein sequence ID" value="MBB4947308.1"/>
    <property type="molecule type" value="Genomic_DNA"/>
</dbReference>
<proteinExistence type="inferred from homology"/>
<dbReference type="InterPro" id="IPR036291">
    <property type="entry name" value="NAD(P)-bd_dom_sf"/>
</dbReference>
<keyword evidence="3" id="KW-0560">Oxidoreductase</keyword>